<evidence type="ECO:0000259" key="11">
    <source>
        <dbReference type="Pfam" id="PF00593"/>
    </source>
</evidence>
<dbReference type="InterPro" id="IPR036942">
    <property type="entry name" value="Beta-barrel_TonB_sf"/>
</dbReference>
<keyword evidence="8 9" id="KW-0998">Cell outer membrane</keyword>
<sequence>MTLMLVFLSIATYAQNKIDVQLLDITNSSPIVGATFKYSNQNGITDNKGNFSFNYEKGQTLYLSHINYSEWSLDDAEVLNLKSEKTIYKAPVSINLQPVTVISLRSKKNPSEDVELEYRDQLAHDAAAILNKNPSINSIVKGGAYGFDPVFRGYKYDQLNVVLNGAQSATAACPNRMDPPTSQMAPNMLNRIEILKGPYVLRYGTGFGATINFIPEPLNFTEKNDIYGRVSSGYDGNGNILRNEGLVGLSGKTHDVTFFSSWSQGENYTTGNDDEVVAGFNRGSFGTNLGIKLNETQQLRLSAVYNIARDADFAALPMDLRKDDTWLFNLRHDVSFNKKHLSSLNTTAFASFVDHLMDNLMKPLDPRMLNAQTNATTYNFGGRSEGIWYFDNSKLFAGADFRKEGADGTRDREFLMGPNAGNTISDNVWLNSNITKTSLFAEYQFNINKTKAVLSSRLEFNSGEINNLAEEFEEVNDATNITQFNPSFSFGLTRKLGTNASLGLWVARAQRSGGLTERYINYFPVGQDPYELVGNPQLNPEINNQIDITFNWQDKTTIVNVDLFAGYLQDFISSYIDPNLTPRLPMSPGVRRFTNIKDAFKTGFEINWQQEILENLEHQAGIAYTYAEDLERDEPLPEIAPLDFRYTLSGNYLKGKLFPELTFRYVLEQSRISSEFGETETPAFSKLDFRVAYQFSKSGKLTGGINNLFDEYYYEHLSRSVRGENLAIYAPGRNAYVSVNFMF</sequence>
<keyword evidence="2 9" id="KW-0813">Transport</keyword>
<dbReference type="InterPro" id="IPR000531">
    <property type="entry name" value="Beta-barrel_TonB"/>
</dbReference>
<protein>
    <submittedName>
        <fullName evidence="13">TonB-dependent receptor</fullName>
    </submittedName>
</protein>
<comment type="subcellular location">
    <subcellularLocation>
        <location evidence="1 9">Cell outer membrane</location>
        <topology evidence="1 9">Multi-pass membrane protein</topology>
    </subcellularLocation>
</comment>
<keyword evidence="7 9" id="KW-0472">Membrane</keyword>
<dbReference type="PANTHER" id="PTHR30069:SF49">
    <property type="entry name" value="OUTER MEMBRANE PROTEIN C"/>
    <property type="match status" value="1"/>
</dbReference>
<dbReference type="PROSITE" id="PS01156">
    <property type="entry name" value="TONB_DEPENDENT_REC_2"/>
    <property type="match status" value="1"/>
</dbReference>
<dbReference type="Pfam" id="PF07715">
    <property type="entry name" value="Plug"/>
    <property type="match status" value="1"/>
</dbReference>
<dbReference type="InterPro" id="IPR039426">
    <property type="entry name" value="TonB-dep_rcpt-like"/>
</dbReference>
<evidence type="ECO:0000256" key="1">
    <source>
        <dbReference type="ARBA" id="ARBA00004571"/>
    </source>
</evidence>
<dbReference type="EMBL" id="JAIUJS010000002">
    <property type="protein sequence ID" value="MCA0152634.1"/>
    <property type="molecule type" value="Genomic_DNA"/>
</dbReference>
<accession>A0ABS7XY91</accession>
<comment type="caution">
    <text evidence="13">The sequence shown here is derived from an EMBL/GenBank/DDBJ whole genome shotgun (WGS) entry which is preliminary data.</text>
</comment>
<dbReference type="PROSITE" id="PS52016">
    <property type="entry name" value="TONB_DEPENDENT_REC_3"/>
    <property type="match status" value="1"/>
</dbReference>
<keyword evidence="6 10" id="KW-0798">TonB box</keyword>
<evidence type="ECO:0000256" key="5">
    <source>
        <dbReference type="ARBA" id="ARBA00022729"/>
    </source>
</evidence>
<dbReference type="InterPro" id="IPR010917">
    <property type="entry name" value="TonB_rcpt_CS"/>
</dbReference>
<evidence type="ECO:0000313" key="14">
    <source>
        <dbReference type="Proteomes" id="UP001198402"/>
    </source>
</evidence>
<evidence type="ECO:0000256" key="9">
    <source>
        <dbReference type="PROSITE-ProRule" id="PRU01360"/>
    </source>
</evidence>
<gene>
    <name evidence="13" type="ORF">LBV24_05360</name>
</gene>
<keyword evidence="4 9" id="KW-0812">Transmembrane</keyword>
<evidence type="ECO:0000256" key="10">
    <source>
        <dbReference type="RuleBase" id="RU003357"/>
    </source>
</evidence>
<dbReference type="InterPro" id="IPR037066">
    <property type="entry name" value="Plug_dom_sf"/>
</dbReference>
<keyword evidence="3 9" id="KW-1134">Transmembrane beta strand</keyword>
<evidence type="ECO:0000256" key="4">
    <source>
        <dbReference type="ARBA" id="ARBA00022692"/>
    </source>
</evidence>
<evidence type="ECO:0000259" key="12">
    <source>
        <dbReference type="Pfam" id="PF07715"/>
    </source>
</evidence>
<proteinExistence type="inferred from homology"/>
<dbReference type="PANTHER" id="PTHR30069">
    <property type="entry name" value="TONB-DEPENDENT OUTER MEMBRANE RECEPTOR"/>
    <property type="match status" value="1"/>
</dbReference>
<evidence type="ECO:0000313" key="13">
    <source>
        <dbReference type="EMBL" id="MCA0152634.1"/>
    </source>
</evidence>
<reference evidence="14" key="1">
    <citation type="submission" date="2023-07" db="EMBL/GenBank/DDBJ databases">
        <authorList>
            <person name="Yue Y."/>
        </authorList>
    </citation>
    <scope>NUCLEOTIDE SEQUENCE [LARGE SCALE GENOMIC DNA]</scope>
    <source>
        <strain evidence="14">2Y89</strain>
    </source>
</reference>
<dbReference type="Proteomes" id="UP001198402">
    <property type="component" value="Unassembled WGS sequence"/>
</dbReference>
<evidence type="ECO:0000256" key="7">
    <source>
        <dbReference type="ARBA" id="ARBA00023136"/>
    </source>
</evidence>
<name>A0ABS7XY91_9FLAO</name>
<dbReference type="SUPFAM" id="SSF56935">
    <property type="entry name" value="Porins"/>
    <property type="match status" value="1"/>
</dbReference>
<dbReference type="Pfam" id="PF00593">
    <property type="entry name" value="TonB_dep_Rec_b-barrel"/>
    <property type="match status" value="1"/>
</dbReference>
<feature type="domain" description="TonB-dependent receptor-like beta-barrel" evidence="11">
    <location>
        <begin position="268"/>
        <end position="708"/>
    </location>
</feature>
<feature type="domain" description="TonB-dependent receptor plug" evidence="12">
    <location>
        <begin position="119"/>
        <end position="206"/>
    </location>
</feature>
<keyword evidence="13" id="KW-0675">Receptor</keyword>
<evidence type="ECO:0000256" key="2">
    <source>
        <dbReference type="ARBA" id="ARBA00022448"/>
    </source>
</evidence>
<dbReference type="InterPro" id="IPR012910">
    <property type="entry name" value="Plug_dom"/>
</dbReference>
<evidence type="ECO:0000256" key="6">
    <source>
        <dbReference type="ARBA" id="ARBA00023077"/>
    </source>
</evidence>
<evidence type="ECO:0000256" key="3">
    <source>
        <dbReference type="ARBA" id="ARBA00022452"/>
    </source>
</evidence>
<dbReference type="Gene3D" id="2.170.130.10">
    <property type="entry name" value="TonB-dependent receptor, plug domain"/>
    <property type="match status" value="1"/>
</dbReference>
<keyword evidence="14" id="KW-1185">Reference proteome</keyword>
<dbReference type="Gene3D" id="2.40.170.20">
    <property type="entry name" value="TonB-dependent receptor, beta-barrel domain"/>
    <property type="match status" value="1"/>
</dbReference>
<keyword evidence="5" id="KW-0732">Signal</keyword>
<comment type="similarity">
    <text evidence="9 10">Belongs to the TonB-dependent receptor family.</text>
</comment>
<evidence type="ECO:0000256" key="8">
    <source>
        <dbReference type="ARBA" id="ARBA00023237"/>
    </source>
</evidence>
<organism evidence="13 14">
    <name type="scientific">Winogradskyella vincentii</name>
    <dbReference type="NCBI Taxonomy" id="2877122"/>
    <lineage>
        <taxon>Bacteria</taxon>
        <taxon>Pseudomonadati</taxon>
        <taxon>Bacteroidota</taxon>
        <taxon>Flavobacteriia</taxon>
        <taxon>Flavobacteriales</taxon>
        <taxon>Flavobacteriaceae</taxon>
        <taxon>Winogradskyella</taxon>
    </lineage>
</organism>